<dbReference type="Pfam" id="PF02129">
    <property type="entry name" value="Peptidase_S15"/>
    <property type="match status" value="1"/>
</dbReference>
<feature type="domain" description="Xaa-Pro dipeptidyl-peptidase C-terminal" evidence="10">
    <location>
        <begin position="371"/>
        <end position="642"/>
    </location>
</feature>
<dbReference type="Gene3D" id="2.60.120.260">
    <property type="entry name" value="Galactose-binding domain-like"/>
    <property type="match status" value="1"/>
</dbReference>
<feature type="compositionally biased region" description="Low complexity" evidence="9">
    <location>
        <begin position="656"/>
        <end position="671"/>
    </location>
</feature>
<dbReference type="Gene3D" id="3.40.50.1820">
    <property type="entry name" value="alpha/beta hydrolase"/>
    <property type="match status" value="2"/>
</dbReference>
<keyword evidence="5" id="KW-0645">Protease</keyword>
<evidence type="ECO:0000256" key="4">
    <source>
        <dbReference type="ARBA" id="ARBA00022438"/>
    </source>
</evidence>
<dbReference type="InterPro" id="IPR008252">
    <property type="entry name" value="Pept_S15_Xpro"/>
</dbReference>
<dbReference type="EMBL" id="CP102332">
    <property type="protein sequence ID" value="UUS33823.1"/>
    <property type="molecule type" value="Genomic_DNA"/>
</dbReference>
<evidence type="ECO:0000256" key="9">
    <source>
        <dbReference type="SAM" id="MobiDB-lite"/>
    </source>
</evidence>
<feature type="compositionally biased region" description="Low complexity" evidence="9">
    <location>
        <begin position="689"/>
        <end position="726"/>
    </location>
</feature>
<feature type="region of interest" description="Disordered" evidence="9">
    <location>
        <begin position="1"/>
        <end position="26"/>
    </location>
</feature>
<name>A0ABY5NCQ5_9ACTN</name>
<dbReference type="SUPFAM" id="SSF53474">
    <property type="entry name" value="alpha/beta-Hydrolases"/>
    <property type="match status" value="1"/>
</dbReference>
<gene>
    <name evidence="11" type="ORF">NRO40_25325</name>
</gene>
<evidence type="ECO:0000313" key="12">
    <source>
        <dbReference type="Proteomes" id="UP001060150"/>
    </source>
</evidence>
<dbReference type="InterPro" id="IPR029058">
    <property type="entry name" value="AB_hydrolase_fold"/>
</dbReference>
<evidence type="ECO:0000256" key="3">
    <source>
        <dbReference type="ARBA" id="ARBA00012463"/>
    </source>
</evidence>
<evidence type="ECO:0000256" key="5">
    <source>
        <dbReference type="ARBA" id="ARBA00022670"/>
    </source>
</evidence>
<dbReference type="SUPFAM" id="SSF49785">
    <property type="entry name" value="Galactose-binding domain-like"/>
    <property type="match status" value="1"/>
</dbReference>
<sequence>MPIRTRRSLPHALGPAARTGGTPTPRGAAAVTVAVALASVLLPAAGAHGAPPPRPTESRPVHSYDDAVRESVWVDTGLDGDGDGRTDRVAADVVRPRATAHGLRVPVIMDASPYYSCCGRGNESQKKTYDTNGAPVLLPLHYDNYFVPRGYAYVAVDLAGTNRSDGCVDVGGRSDVLSAKAVVDWLGGRARAYTTRTGTTRAHATRWSTGDTGMIGKSWDGTVANGVAATGVRGLRTIVPIGAISSWYDYYFSQGAPLHGSGPDRLAHHVDSAEARGRCASVQRRLVEGAPRSGDRTPLWAERDYVPDASRVRASVLAVHGLQDLNVRSGHLGRWWDALAAHGVERRIWLSRTGHVDPFDFRRAAWVRTLHRWFDHHLLGYDNGVDREPMADVERAPDRWTTDRAWPPAATAATTLRPAPGRTPGGPGILGLRPAPAGATAAFTDDPSLGELDWAARIDTPTPAKTAFTTRPLTRDLRLAGSATVTVTATPDTTSAHLTAVLVDVGPATIRDYTAPGEGITTLAHRTCWGASTPGDSACFKETAARTADVDFTVVSRGWADLGTWADPDRGRPLTPGAAHALTLDLHLTDHVVPAGHRLALIVAGTDEGLVEAPPSRPTLTLDLTRTSVRVPVVGGAPAFARATLPTPPGPPAPASGPAAGATAGPVPASGDGSGRVPAAGDSSGPTLDPAGGPTTGAASGPVAGAAADAATGSAADRAADAATSPVVGPDAGPVDGAAIPRGVTAPLTGVAAPLPPRTRPLLPGAAR</sequence>
<comment type="catalytic activity">
    <reaction evidence="1">
        <text>Hydrolyzes Xaa-Pro-|- bonds to release unblocked, N-terminal dipeptides from substrates including Ala-Pro-|-p-nitroanilide and (sequentially) Tyr-Pro-|-Phe-Pro-|-Gly-Pro-|-Ile.</text>
        <dbReference type="EC" id="3.4.14.11"/>
    </reaction>
</comment>
<dbReference type="NCBIfam" id="NF003780">
    <property type="entry name" value="PRK05371.1-1"/>
    <property type="match status" value="1"/>
</dbReference>
<evidence type="ECO:0000256" key="6">
    <source>
        <dbReference type="ARBA" id="ARBA00022801"/>
    </source>
</evidence>
<comment type="similarity">
    <text evidence="2">Belongs to the peptidase S15 family.</text>
</comment>
<dbReference type="InterPro" id="IPR013736">
    <property type="entry name" value="Xaa-Pro_dipept_C"/>
</dbReference>
<dbReference type="InterPro" id="IPR000383">
    <property type="entry name" value="Xaa-Pro-like_dom"/>
</dbReference>
<proteinExistence type="inferred from homology"/>
<feature type="region of interest" description="Disordered" evidence="9">
    <location>
        <begin position="642"/>
        <end position="768"/>
    </location>
</feature>
<evidence type="ECO:0000256" key="1">
    <source>
        <dbReference type="ARBA" id="ARBA00000123"/>
    </source>
</evidence>
<protein>
    <recommendedName>
        <fullName evidence="3">Xaa-Pro dipeptidyl-peptidase</fullName>
        <ecNumber evidence="3">3.4.14.11</ecNumber>
    </recommendedName>
    <alternativeName>
        <fullName evidence="8">X-prolyl-dipeptidyl aminopeptidase</fullName>
    </alternativeName>
</protein>
<evidence type="ECO:0000256" key="7">
    <source>
        <dbReference type="ARBA" id="ARBA00022825"/>
    </source>
</evidence>
<evidence type="ECO:0000313" key="11">
    <source>
        <dbReference type="EMBL" id="UUS33823.1"/>
    </source>
</evidence>
<reference evidence="11" key="1">
    <citation type="submission" date="2022-08" db="EMBL/GenBank/DDBJ databases">
        <title>Streptomyces changanensis sp. nov., an actinomycete isolated from soil.</title>
        <authorList>
            <person name="Wu H."/>
            <person name="Han L."/>
        </authorList>
    </citation>
    <scope>NUCLEOTIDE SEQUENCE</scope>
    <source>
        <strain evidence="11">HL-66</strain>
    </source>
</reference>
<evidence type="ECO:0000256" key="2">
    <source>
        <dbReference type="ARBA" id="ARBA00010819"/>
    </source>
</evidence>
<keyword evidence="12" id="KW-1185">Reference proteome</keyword>
<dbReference type="Proteomes" id="UP001060150">
    <property type="component" value="Chromosome"/>
</dbReference>
<keyword evidence="7" id="KW-0720">Serine protease</keyword>
<keyword evidence="6" id="KW-0378">Hydrolase</keyword>
<dbReference type="Pfam" id="PF08530">
    <property type="entry name" value="PepX_C"/>
    <property type="match status" value="1"/>
</dbReference>
<feature type="compositionally biased region" description="Low complexity" evidence="9">
    <location>
        <begin position="12"/>
        <end position="26"/>
    </location>
</feature>
<dbReference type="InterPro" id="IPR008979">
    <property type="entry name" value="Galactose-bd-like_sf"/>
</dbReference>
<evidence type="ECO:0000256" key="8">
    <source>
        <dbReference type="ARBA" id="ARBA00030045"/>
    </source>
</evidence>
<accession>A0ABY5NCQ5</accession>
<feature type="compositionally biased region" description="Pro residues" evidence="9">
    <location>
        <begin position="646"/>
        <end position="655"/>
    </location>
</feature>
<keyword evidence="4" id="KW-0031">Aminopeptidase</keyword>
<dbReference type="SMART" id="SM00939">
    <property type="entry name" value="PepX_C"/>
    <property type="match status" value="1"/>
</dbReference>
<dbReference type="RefSeq" id="WP_257375510.1">
    <property type="nucleotide sequence ID" value="NZ_CP102332.1"/>
</dbReference>
<dbReference type="EC" id="3.4.14.11" evidence="3"/>
<organism evidence="11 12">
    <name type="scientific">Streptomyces changanensis</name>
    <dbReference type="NCBI Taxonomy" id="2964669"/>
    <lineage>
        <taxon>Bacteria</taxon>
        <taxon>Bacillati</taxon>
        <taxon>Actinomycetota</taxon>
        <taxon>Actinomycetes</taxon>
        <taxon>Kitasatosporales</taxon>
        <taxon>Streptomycetaceae</taxon>
        <taxon>Streptomyces</taxon>
    </lineage>
</organism>
<dbReference type="PRINTS" id="PR00923">
    <property type="entry name" value="LACTOPTASE"/>
</dbReference>
<evidence type="ECO:0000259" key="10">
    <source>
        <dbReference type="SMART" id="SM00939"/>
    </source>
</evidence>